<dbReference type="FunFam" id="3.40.50.1000:FF:000037">
    <property type="entry name" value="D,D-heptose 1,7-bisphosphate phosphatase"/>
    <property type="match status" value="1"/>
</dbReference>
<dbReference type="Gene3D" id="3.40.50.1000">
    <property type="entry name" value="HAD superfamily/HAD-like"/>
    <property type="match status" value="1"/>
</dbReference>
<keyword evidence="14" id="KW-1185">Reference proteome</keyword>
<evidence type="ECO:0000256" key="12">
    <source>
        <dbReference type="PIRSR" id="PIRSR004682-4"/>
    </source>
</evidence>
<dbReference type="Proteomes" id="UP000278006">
    <property type="component" value="Unassembled WGS sequence"/>
</dbReference>
<dbReference type="InterPro" id="IPR004446">
    <property type="entry name" value="Heptose_bisP_phosphatase"/>
</dbReference>
<dbReference type="NCBIfam" id="NF006506">
    <property type="entry name" value="PRK08942.1"/>
    <property type="match status" value="1"/>
</dbReference>
<organism evidence="13 14">
    <name type="scientific">Corticibacter populi</name>
    <dbReference type="NCBI Taxonomy" id="1550736"/>
    <lineage>
        <taxon>Bacteria</taxon>
        <taxon>Pseudomonadati</taxon>
        <taxon>Pseudomonadota</taxon>
        <taxon>Betaproteobacteria</taxon>
        <taxon>Burkholderiales</taxon>
        <taxon>Comamonadaceae</taxon>
        <taxon>Corticibacter</taxon>
    </lineage>
</organism>
<dbReference type="NCBIfam" id="TIGR01656">
    <property type="entry name" value="Histidinol-ppas"/>
    <property type="match status" value="1"/>
</dbReference>
<comment type="cofactor">
    <cofactor evidence="12">
        <name>Zn(2+)</name>
        <dbReference type="ChEBI" id="CHEBI:29105"/>
    </cofactor>
</comment>
<dbReference type="NCBIfam" id="TIGR01662">
    <property type="entry name" value="HAD-SF-IIIA"/>
    <property type="match status" value="1"/>
</dbReference>
<keyword evidence="2 9" id="KW-0963">Cytoplasm</keyword>
<dbReference type="EMBL" id="RDQO01000005">
    <property type="protein sequence ID" value="RMX04173.1"/>
    <property type="molecule type" value="Genomic_DNA"/>
</dbReference>
<comment type="similarity">
    <text evidence="8 9">Belongs to the gmhB family.</text>
</comment>
<dbReference type="Pfam" id="PF13242">
    <property type="entry name" value="Hydrolase_like"/>
    <property type="match status" value="1"/>
</dbReference>
<gene>
    <name evidence="13" type="ORF">D8I35_15315</name>
</gene>
<keyword evidence="4 9" id="KW-0378">Hydrolase</keyword>
<feature type="binding site" evidence="12">
    <location>
        <position position="90"/>
    </location>
    <ligand>
        <name>Zn(2+)</name>
        <dbReference type="ChEBI" id="CHEBI:29105"/>
    </ligand>
</feature>
<evidence type="ECO:0000256" key="7">
    <source>
        <dbReference type="ARBA" id="ARBA00031828"/>
    </source>
</evidence>
<dbReference type="EC" id="3.1.3.-" evidence="9"/>
<protein>
    <recommendedName>
        <fullName evidence="7 9">D,D-heptose 1,7-bisphosphate phosphatase</fullName>
        <ecNumber evidence="9">3.1.3.-</ecNumber>
    </recommendedName>
</protein>
<evidence type="ECO:0000256" key="11">
    <source>
        <dbReference type="PIRSR" id="PIRSR004682-3"/>
    </source>
</evidence>
<feature type="site" description="Stabilizes the phosphoryl group" evidence="11">
    <location>
        <position position="51"/>
    </location>
</feature>
<evidence type="ECO:0000256" key="6">
    <source>
        <dbReference type="ARBA" id="ARBA00023277"/>
    </source>
</evidence>
<dbReference type="GO" id="GO:0005975">
    <property type="term" value="P:carbohydrate metabolic process"/>
    <property type="evidence" value="ECO:0007669"/>
    <property type="project" value="InterPro"/>
</dbReference>
<dbReference type="GO" id="GO:0046872">
    <property type="term" value="F:metal ion binding"/>
    <property type="evidence" value="ECO:0007669"/>
    <property type="project" value="UniProtKB-KW"/>
</dbReference>
<proteinExistence type="inferred from homology"/>
<dbReference type="PIRSF" id="PIRSF004682">
    <property type="entry name" value="GmhB"/>
    <property type="match status" value="1"/>
</dbReference>
<keyword evidence="12" id="KW-0460">Magnesium</keyword>
<dbReference type="PANTHER" id="PTHR42891:SF1">
    <property type="entry name" value="D-GLYCERO-BETA-D-MANNO-HEPTOSE-1,7-BISPHOSPHATE 7-PHOSPHATASE"/>
    <property type="match status" value="1"/>
</dbReference>
<evidence type="ECO:0000256" key="4">
    <source>
        <dbReference type="ARBA" id="ARBA00022801"/>
    </source>
</evidence>
<dbReference type="InterPro" id="IPR006543">
    <property type="entry name" value="Histidinol-phos"/>
</dbReference>
<evidence type="ECO:0000313" key="13">
    <source>
        <dbReference type="EMBL" id="RMX04173.1"/>
    </source>
</evidence>
<keyword evidence="5 12" id="KW-0862">Zinc</keyword>
<evidence type="ECO:0000256" key="2">
    <source>
        <dbReference type="ARBA" id="ARBA00022490"/>
    </source>
</evidence>
<keyword evidence="6 9" id="KW-0119">Carbohydrate metabolism</keyword>
<comment type="cofactor">
    <cofactor evidence="12">
        <name>Mg(2+)</name>
        <dbReference type="ChEBI" id="CHEBI:18420"/>
    </cofactor>
</comment>
<keyword evidence="3 12" id="KW-0479">Metal-binding</keyword>
<accession>A0A3M6QM58</accession>
<dbReference type="InterPro" id="IPR036412">
    <property type="entry name" value="HAD-like_sf"/>
</dbReference>
<dbReference type="OrthoDB" id="9788272at2"/>
<feature type="binding site" evidence="12">
    <location>
        <position position="134"/>
    </location>
    <ligand>
        <name>Mg(2+)</name>
        <dbReference type="ChEBI" id="CHEBI:18420"/>
    </ligand>
</feature>
<feature type="site" description="Contributes to substrate recognition" evidence="11">
    <location>
        <position position="108"/>
    </location>
</feature>
<feature type="active site" description="Nucleophile" evidence="10">
    <location>
        <position position="9"/>
    </location>
</feature>
<dbReference type="NCBIfam" id="TIGR00213">
    <property type="entry name" value="GmhB_yaeD"/>
    <property type="match status" value="1"/>
</dbReference>
<feature type="binding site" evidence="12">
    <location>
        <position position="9"/>
    </location>
    <ligand>
        <name>Mg(2+)</name>
        <dbReference type="ChEBI" id="CHEBI:18420"/>
    </ligand>
</feature>
<dbReference type="CDD" id="cd07503">
    <property type="entry name" value="HAD_HisB-N"/>
    <property type="match status" value="1"/>
</dbReference>
<dbReference type="InterPro" id="IPR006549">
    <property type="entry name" value="HAD-SF_hydro_IIIA"/>
</dbReference>
<dbReference type="InterPro" id="IPR023214">
    <property type="entry name" value="HAD_sf"/>
</dbReference>
<dbReference type="RefSeq" id="WP_122230893.1">
    <property type="nucleotide sequence ID" value="NZ_RDQO01000005.1"/>
</dbReference>
<dbReference type="SUPFAM" id="SSF56784">
    <property type="entry name" value="HAD-like"/>
    <property type="match status" value="1"/>
</dbReference>
<dbReference type="PANTHER" id="PTHR42891">
    <property type="entry name" value="D-GLYCERO-BETA-D-MANNO-HEPTOSE-1,7-BISPHOSPHATE 7-PHOSPHATASE"/>
    <property type="match status" value="1"/>
</dbReference>
<feature type="binding site" evidence="12">
    <location>
        <position position="11"/>
    </location>
    <ligand>
        <name>Mg(2+)</name>
        <dbReference type="ChEBI" id="CHEBI:18420"/>
    </ligand>
</feature>
<feature type="site" description="Stabilizes the phosphoryl group" evidence="11">
    <location>
        <position position="109"/>
    </location>
</feature>
<comment type="caution">
    <text evidence="13">The sequence shown here is derived from an EMBL/GenBank/DDBJ whole genome shotgun (WGS) entry which is preliminary data.</text>
</comment>
<evidence type="ECO:0000256" key="8">
    <source>
        <dbReference type="ARBA" id="ARBA00061616"/>
    </source>
</evidence>
<evidence type="ECO:0000256" key="5">
    <source>
        <dbReference type="ARBA" id="ARBA00022833"/>
    </source>
</evidence>
<reference evidence="13 14" key="1">
    <citation type="submission" date="2018-10" db="EMBL/GenBank/DDBJ databases">
        <title>Draft genome of Cortibacter populi DSM10536.</title>
        <authorList>
            <person name="Bernier A.-M."/>
            <person name="Bernard K."/>
        </authorList>
    </citation>
    <scope>NUCLEOTIDE SEQUENCE [LARGE SCALE GENOMIC DNA]</scope>
    <source>
        <strain evidence="13 14">DSM 105136</strain>
    </source>
</reference>
<evidence type="ECO:0000256" key="9">
    <source>
        <dbReference type="PIRNR" id="PIRNR004682"/>
    </source>
</evidence>
<evidence type="ECO:0000256" key="3">
    <source>
        <dbReference type="ARBA" id="ARBA00022723"/>
    </source>
</evidence>
<name>A0A3M6QM58_9BURK</name>
<sequence>MLNKALFLDRDGVINVDTAYVHKVEDFVFCEGIFELVREAKSREYQVVVVTNQAGIGRGYYSEADFTALMEWVAQQFVQQGGGLDGVYFCPDHPEHGKGPYRRHSDARKPGPGMLLQAQRDLRLDLPHSIMVGDNLTDMQAGMAAGVGTNLLVRGDGQSSPRNDFVVIQTLSQVLPYLR</sequence>
<evidence type="ECO:0000313" key="14">
    <source>
        <dbReference type="Proteomes" id="UP000278006"/>
    </source>
</evidence>
<comment type="subcellular location">
    <subcellularLocation>
        <location evidence="1 9">Cytoplasm</location>
    </subcellularLocation>
</comment>
<feature type="active site" description="Nucleophile" evidence="10">
    <location>
        <position position="11"/>
    </location>
</feature>
<dbReference type="GO" id="GO:0016791">
    <property type="term" value="F:phosphatase activity"/>
    <property type="evidence" value="ECO:0007669"/>
    <property type="project" value="InterPro"/>
</dbReference>
<dbReference type="AlphaFoldDB" id="A0A3M6QM58"/>
<dbReference type="GO" id="GO:0005737">
    <property type="term" value="C:cytoplasm"/>
    <property type="evidence" value="ECO:0007669"/>
    <property type="project" value="UniProtKB-SubCell"/>
</dbReference>
<evidence type="ECO:0000256" key="1">
    <source>
        <dbReference type="ARBA" id="ARBA00004496"/>
    </source>
</evidence>
<evidence type="ECO:0000256" key="10">
    <source>
        <dbReference type="PIRSR" id="PIRSR004682-1"/>
    </source>
</evidence>